<dbReference type="Proteomes" id="UP000233524">
    <property type="component" value="Unassembled WGS sequence"/>
</dbReference>
<evidence type="ECO:0000256" key="5">
    <source>
        <dbReference type="ARBA" id="ARBA00048056"/>
    </source>
</evidence>
<evidence type="ECO:0000313" key="8">
    <source>
        <dbReference type="Proteomes" id="UP000233524"/>
    </source>
</evidence>
<sequence length="627" mass="68324">MADEVYDGAIGIDLGTTYSCVATYEGNNVEIIANEQGNFTTPSFVSFNEKERLIGEAAKNQAAMNPRNTVFDVKRLIGRRFDDPTVKKDMESWPFKVIDEAGNPKVEVQYLGETKSFSPQEISAMVLVKMKEIAEAKLGKKVEKAVITVPAYFNDNQRQSTKDAGAIAGLNVLRIINEPTAAAIAYGLGSGKTGKERNVLIYDLGGGTFDVSLLNIQGGVFTVKATSGDTHLGGQDFDTNLLDHCKKEFTRKTKKDLSSDPRALRRLRTACERAKRTLSSGAQATIEIDSLYDGEDFAMQITRARFEDLNSKAFNGTLEPVATVLKDAAIEKGEVDEIVLVGGSTRIPRIQKLLSDFFNGKKLEKSINPDEAVAYGAAVQAGILSGKATSADTADLLLLDVVPLSLGVAMEGNIFAPVVPRGQTVPTIKKRTFTTVADMQQTVQFPVFQGERVNCEDNTSLGEFTLAPIPPMKAGEPVLEVVFEVDVNGILKVTATEKTSGRSANITISNSVGKLSTTEIESMINVFRSVSSNTMKNTDAEKFKTNDEAFSKRFEAKQHLENYINHVEELVSDPSLSLKLKRGQKDKIEATISDAMAALELKETSAEDLKKQELALKRLVTKAMSSR</sequence>
<dbReference type="OrthoDB" id="2401965at2759"/>
<dbReference type="NCBIfam" id="NF001413">
    <property type="entry name" value="PRK00290.1"/>
    <property type="match status" value="1"/>
</dbReference>
<comment type="caution">
    <text evidence="7">The sequence shown here is derived from an EMBL/GenBank/DDBJ whole genome shotgun (WGS) entry which is preliminary data.</text>
</comment>
<dbReference type="PROSITE" id="PS00297">
    <property type="entry name" value="HSP70_1"/>
    <property type="match status" value="1"/>
</dbReference>
<dbReference type="SUPFAM" id="SSF53067">
    <property type="entry name" value="Actin-like ATPase domain"/>
    <property type="match status" value="2"/>
</dbReference>
<accession>A0A2N3NK51</accession>
<comment type="catalytic activity">
    <reaction evidence="5">
        <text>ATP + H2O = ADP + phosphate + H(+)</text>
        <dbReference type="Rhea" id="RHEA:13065"/>
        <dbReference type="ChEBI" id="CHEBI:15377"/>
        <dbReference type="ChEBI" id="CHEBI:15378"/>
        <dbReference type="ChEBI" id="CHEBI:30616"/>
        <dbReference type="ChEBI" id="CHEBI:43474"/>
        <dbReference type="ChEBI" id="CHEBI:456216"/>
        <dbReference type="EC" id="3.6.4.10"/>
    </reaction>
</comment>
<dbReference type="Pfam" id="PF00012">
    <property type="entry name" value="HSP70"/>
    <property type="match status" value="1"/>
</dbReference>
<dbReference type="GO" id="GO:0140662">
    <property type="term" value="F:ATP-dependent protein folding chaperone"/>
    <property type="evidence" value="ECO:0007669"/>
    <property type="project" value="InterPro"/>
</dbReference>
<protein>
    <recommendedName>
        <fullName evidence="1">non-chaperonin molecular chaperone ATPase</fullName>
        <ecNumber evidence="1">3.6.4.10</ecNumber>
    </recommendedName>
</protein>
<dbReference type="FunFam" id="3.30.420.40:FF:000172">
    <property type="entry name" value="Heat shock 70 kDa protein"/>
    <property type="match status" value="2"/>
</dbReference>
<name>A0A2N3NK51_9PEZI</name>
<proteinExistence type="inferred from homology"/>
<dbReference type="STRING" id="41688.A0A2N3NK51"/>
<dbReference type="FunFam" id="3.30.420.40:FF:000026">
    <property type="entry name" value="Heat shock protein 70"/>
    <property type="match status" value="1"/>
</dbReference>
<dbReference type="EMBL" id="NLAX01000003">
    <property type="protein sequence ID" value="PKS12794.1"/>
    <property type="molecule type" value="Genomic_DNA"/>
</dbReference>
<evidence type="ECO:0000256" key="4">
    <source>
        <dbReference type="ARBA" id="ARBA00023186"/>
    </source>
</evidence>
<dbReference type="InterPro" id="IPR013126">
    <property type="entry name" value="Hsp_70_fam"/>
</dbReference>
<evidence type="ECO:0000256" key="3">
    <source>
        <dbReference type="ARBA" id="ARBA00022840"/>
    </source>
</evidence>
<comment type="similarity">
    <text evidence="6">Belongs to the heat shock protein 70 family.</text>
</comment>
<dbReference type="InterPro" id="IPR029048">
    <property type="entry name" value="HSP70_C_sf"/>
</dbReference>
<dbReference type="FunFam" id="2.60.34.10:FF:000004">
    <property type="entry name" value="Heat shock protein SSB1"/>
    <property type="match status" value="1"/>
</dbReference>
<evidence type="ECO:0000256" key="2">
    <source>
        <dbReference type="ARBA" id="ARBA00022741"/>
    </source>
</evidence>
<dbReference type="FunFam" id="3.30.30.30:FF:000005">
    <property type="entry name" value="Heat shock protein ssb1"/>
    <property type="match status" value="1"/>
</dbReference>
<reference evidence="7 8" key="1">
    <citation type="journal article" date="2017" name="G3 (Bethesda)">
        <title>First Draft Genome Sequence of the Pathogenic Fungus Lomentospora prolificans (Formerly Scedosporium prolificans).</title>
        <authorList>
            <person name="Luo R."/>
            <person name="Zimin A."/>
            <person name="Workman R."/>
            <person name="Fan Y."/>
            <person name="Pertea G."/>
            <person name="Grossman N."/>
            <person name="Wear M.P."/>
            <person name="Jia B."/>
            <person name="Miller H."/>
            <person name="Casadevall A."/>
            <person name="Timp W."/>
            <person name="Zhang S.X."/>
            <person name="Salzberg S.L."/>
        </authorList>
    </citation>
    <scope>NUCLEOTIDE SEQUENCE [LARGE SCALE GENOMIC DNA]</scope>
    <source>
        <strain evidence="7 8">JHH-5317</strain>
    </source>
</reference>
<dbReference type="Gene3D" id="1.20.1270.10">
    <property type="match status" value="1"/>
</dbReference>
<dbReference type="PROSITE" id="PS00329">
    <property type="entry name" value="HSP70_2"/>
    <property type="match status" value="1"/>
</dbReference>
<dbReference type="GO" id="GO:0005524">
    <property type="term" value="F:ATP binding"/>
    <property type="evidence" value="ECO:0007669"/>
    <property type="project" value="UniProtKB-KW"/>
</dbReference>
<dbReference type="InterPro" id="IPR018181">
    <property type="entry name" value="Heat_shock_70_CS"/>
</dbReference>
<dbReference type="SUPFAM" id="SSF100934">
    <property type="entry name" value="Heat shock protein 70kD (HSP70), C-terminal subdomain"/>
    <property type="match status" value="1"/>
</dbReference>
<dbReference type="FunCoup" id="A0A2N3NK51">
    <property type="interactions" value="1407"/>
</dbReference>
<dbReference type="VEuPathDB" id="FungiDB:jhhlp_001005"/>
<dbReference type="InterPro" id="IPR043129">
    <property type="entry name" value="ATPase_NBD"/>
</dbReference>
<dbReference type="SUPFAM" id="SSF100920">
    <property type="entry name" value="Heat shock protein 70kD (HSP70), peptide-binding domain"/>
    <property type="match status" value="1"/>
</dbReference>
<dbReference type="Gene3D" id="3.90.640.10">
    <property type="entry name" value="Actin, Chain A, domain 4"/>
    <property type="match status" value="1"/>
</dbReference>
<evidence type="ECO:0000313" key="7">
    <source>
        <dbReference type="EMBL" id="PKS12794.1"/>
    </source>
</evidence>
<keyword evidence="4" id="KW-0143">Chaperone</keyword>
<evidence type="ECO:0000256" key="6">
    <source>
        <dbReference type="RuleBase" id="RU003322"/>
    </source>
</evidence>
<evidence type="ECO:0000256" key="1">
    <source>
        <dbReference type="ARBA" id="ARBA00012554"/>
    </source>
</evidence>
<dbReference type="PRINTS" id="PR00301">
    <property type="entry name" value="HEATSHOCK70"/>
</dbReference>
<dbReference type="FunFam" id="3.90.640.10:FF:000002">
    <property type="entry name" value="Heat shock 70 kDa"/>
    <property type="match status" value="1"/>
</dbReference>
<dbReference type="InParanoid" id="A0A2N3NK51"/>
<dbReference type="Gene3D" id="3.30.30.30">
    <property type="match status" value="1"/>
</dbReference>
<dbReference type="InterPro" id="IPR029047">
    <property type="entry name" value="HSP70_peptide-bd_sf"/>
</dbReference>
<dbReference type="Gene3D" id="2.60.34.10">
    <property type="entry name" value="Substrate Binding Domain Of DNAk, Chain A, domain 1"/>
    <property type="match status" value="1"/>
</dbReference>
<dbReference type="PROSITE" id="PS01036">
    <property type="entry name" value="HSP70_3"/>
    <property type="match status" value="1"/>
</dbReference>
<gene>
    <name evidence="7" type="ORF">jhhlp_001005</name>
</gene>
<keyword evidence="8" id="KW-1185">Reference proteome</keyword>
<keyword evidence="2 6" id="KW-0547">Nucleotide-binding</keyword>
<dbReference type="AlphaFoldDB" id="A0A2N3NK51"/>
<dbReference type="PANTHER" id="PTHR19375">
    <property type="entry name" value="HEAT SHOCK PROTEIN 70KDA"/>
    <property type="match status" value="1"/>
</dbReference>
<dbReference type="EC" id="3.6.4.10" evidence="1"/>
<keyword evidence="3 6" id="KW-0067">ATP-binding</keyword>
<dbReference type="Gene3D" id="3.30.420.40">
    <property type="match status" value="2"/>
</dbReference>
<organism evidence="7 8">
    <name type="scientific">Lomentospora prolificans</name>
    <dbReference type="NCBI Taxonomy" id="41688"/>
    <lineage>
        <taxon>Eukaryota</taxon>
        <taxon>Fungi</taxon>
        <taxon>Dikarya</taxon>
        <taxon>Ascomycota</taxon>
        <taxon>Pezizomycotina</taxon>
        <taxon>Sordariomycetes</taxon>
        <taxon>Hypocreomycetidae</taxon>
        <taxon>Microascales</taxon>
        <taxon>Microascaceae</taxon>
        <taxon>Lomentospora</taxon>
    </lineage>
</organism>